<organism evidence="4 5">
    <name type="scientific">Marinilactibacillus piezotolerans</name>
    <dbReference type="NCBI Taxonomy" id="258723"/>
    <lineage>
        <taxon>Bacteria</taxon>
        <taxon>Bacillati</taxon>
        <taxon>Bacillota</taxon>
        <taxon>Bacilli</taxon>
        <taxon>Lactobacillales</taxon>
        <taxon>Carnobacteriaceae</taxon>
        <taxon>Marinilactibacillus</taxon>
    </lineage>
</organism>
<dbReference type="EMBL" id="FOSJ01000028">
    <property type="protein sequence ID" value="SFK38193.1"/>
    <property type="molecule type" value="Genomic_DNA"/>
</dbReference>
<dbReference type="Proteomes" id="UP000199589">
    <property type="component" value="Unassembled WGS sequence"/>
</dbReference>
<dbReference type="InterPro" id="IPR056066">
    <property type="entry name" value="DUF7649"/>
</dbReference>
<keyword evidence="1" id="KW-1133">Transmembrane helix</keyword>
<evidence type="ECO:0000256" key="1">
    <source>
        <dbReference type="SAM" id="Phobius"/>
    </source>
</evidence>
<keyword evidence="1" id="KW-0812">Transmembrane</keyword>
<evidence type="ECO:0000259" key="3">
    <source>
        <dbReference type="Pfam" id="PF24661"/>
    </source>
</evidence>
<evidence type="ECO:0000313" key="5">
    <source>
        <dbReference type="Proteomes" id="UP000199589"/>
    </source>
</evidence>
<dbReference type="PIRSF" id="PIRSF031509">
    <property type="entry name" value="Cell_wall_LiaF/YvqF"/>
    <property type="match status" value="1"/>
</dbReference>
<dbReference type="RefSeq" id="WP_072694596.1">
    <property type="nucleotide sequence ID" value="NZ_FOSJ01000028.1"/>
</dbReference>
<dbReference type="GO" id="GO:0016020">
    <property type="term" value="C:membrane"/>
    <property type="evidence" value="ECO:0007669"/>
    <property type="project" value="InterPro"/>
</dbReference>
<reference evidence="5" key="1">
    <citation type="submission" date="2016-10" db="EMBL/GenBank/DDBJ databases">
        <authorList>
            <person name="Varghese N."/>
            <person name="Submissions S."/>
        </authorList>
    </citation>
    <scope>NUCLEOTIDE SEQUENCE [LARGE SCALE GENOMIC DNA]</scope>
    <source>
        <strain evidence="5">DSM 16108</strain>
    </source>
</reference>
<feature type="domain" description="Cell wall-active antibiotics response LiaF-like C-terminal" evidence="2">
    <location>
        <begin position="130"/>
        <end position="242"/>
    </location>
</feature>
<dbReference type="InterPro" id="IPR024425">
    <property type="entry name" value="LiaF-like_C"/>
</dbReference>
<protein>
    <submittedName>
        <fullName evidence="4">Predicted membrane protein</fullName>
    </submittedName>
</protein>
<dbReference type="NCBIfam" id="NF040535">
    <property type="entry name" value="LiaF_C_term"/>
    <property type="match status" value="1"/>
</dbReference>
<evidence type="ECO:0000259" key="2">
    <source>
        <dbReference type="Pfam" id="PF09922"/>
    </source>
</evidence>
<keyword evidence="1" id="KW-0472">Membrane</keyword>
<dbReference type="Pfam" id="PF24661">
    <property type="entry name" value="DUF7649"/>
    <property type="match status" value="1"/>
</dbReference>
<dbReference type="InterPro" id="IPR016975">
    <property type="entry name" value="Cell_wall_LiaF"/>
</dbReference>
<dbReference type="Pfam" id="PF09922">
    <property type="entry name" value="LiaF-like_C"/>
    <property type="match status" value="1"/>
</dbReference>
<dbReference type="AlphaFoldDB" id="A0A1I3Z283"/>
<keyword evidence="5" id="KW-1185">Reference proteome</keyword>
<feature type="transmembrane region" description="Helical" evidence="1">
    <location>
        <begin position="55"/>
        <end position="82"/>
    </location>
</feature>
<accession>A0A1I3Z283</accession>
<feature type="domain" description="DUF7649" evidence="3">
    <location>
        <begin position="5"/>
        <end position="83"/>
    </location>
</feature>
<gene>
    <name evidence="4" type="ORF">SAMN04488569_10281</name>
</gene>
<sequence length="245" mass="28347">MNRPIFKIIMGLLGIWLLYDLVTDPLILILLIGSILLMFFSDRIFKSHEKQGNLFWLGLILFFLSILFTSAAWVILIVLLIFKVGEDHRMFKTVKDPLTKKQTKWREKEYVAVQFKEHEEETVQMSRKKWFGDDSIGYDIYEWDDINFTKIIGDTVIDLGNTILPKQENIVLIRKGIGETKILIPDEVGVSLDISLLLGKVKVAHDELDLKNETLKWQSPSYHLSSRKIKVVLNVLVGEVEVVFL</sequence>
<proteinExistence type="predicted"/>
<dbReference type="InterPro" id="IPR047793">
    <property type="entry name" value="LiaF_C"/>
</dbReference>
<feature type="transmembrane region" description="Helical" evidence="1">
    <location>
        <begin position="12"/>
        <end position="40"/>
    </location>
</feature>
<name>A0A1I3Z283_9LACT</name>
<dbReference type="OrthoDB" id="2351415at2"/>
<evidence type="ECO:0000313" key="4">
    <source>
        <dbReference type="EMBL" id="SFK38193.1"/>
    </source>
</evidence>